<dbReference type="Pfam" id="PF04326">
    <property type="entry name" value="SLFN_AlbA_2"/>
    <property type="match status" value="1"/>
</dbReference>
<dbReference type="GO" id="GO:0005524">
    <property type="term" value="F:ATP binding"/>
    <property type="evidence" value="ECO:0007669"/>
    <property type="project" value="UniProtKB-KW"/>
</dbReference>
<dbReference type="Gene3D" id="3.30.950.30">
    <property type="entry name" value="Schlafen, AAA domain"/>
    <property type="match status" value="1"/>
</dbReference>
<keyword evidence="2" id="KW-0067">ATP-binding</keyword>
<evidence type="ECO:0000313" key="2">
    <source>
        <dbReference type="EMBL" id="AZB17621.1"/>
    </source>
</evidence>
<proteinExistence type="predicted"/>
<sequence>MELHKQEQYDIDFIESLINNEIEESINIDFKSAEALDKADKKKAEISKDVSAFANSNGGIIIYGINETNHKASSISYVDGNVFTKEWLEQIINSTVYRTIPGVKIFPIRNNGDIDKTIYVVQIPESLEAPHMAKDKRFYRRYNFESVFMEEYEVRNMYFKKSKSNLIIDTIRISFDSEEDSDISRFTMEVDINNIGTSHTDEYKLSVFFEPVTSRSFMVYNGLNKQKIDITRFPDKTKISVEPKKSVYSKEIQNVLRFEFSVATNELEKFVSKTNVRVLLNFPFGEDTIEQLLADFFTNDNADD</sequence>
<evidence type="ECO:0000313" key="3">
    <source>
        <dbReference type="Proteomes" id="UP000269015"/>
    </source>
</evidence>
<dbReference type="PANTHER" id="PTHR30595">
    <property type="entry name" value="GLPR-RELATED TRANSCRIPTIONAL REPRESSOR"/>
    <property type="match status" value="1"/>
</dbReference>
<dbReference type="InterPro" id="IPR007421">
    <property type="entry name" value="Schlafen_AlbA_2_dom"/>
</dbReference>
<evidence type="ECO:0000259" key="1">
    <source>
        <dbReference type="Pfam" id="PF04326"/>
    </source>
</evidence>
<feature type="domain" description="Schlafen AlbA-2" evidence="1">
    <location>
        <begin position="24"/>
        <end position="143"/>
    </location>
</feature>
<dbReference type="EMBL" id="CP033930">
    <property type="protein sequence ID" value="AZB17621.1"/>
    <property type="molecule type" value="Genomic_DNA"/>
</dbReference>
<dbReference type="InterPro" id="IPR038461">
    <property type="entry name" value="Schlafen_AlbA_2_dom_sf"/>
</dbReference>
<dbReference type="RefSeq" id="WP_123861592.1">
    <property type="nucleotide sequence ID" value="NZ_CP033930.1"/>
</dbReference>
<keyword evidence="2" id="KW-0547">Nucleotide-binding</keyword>
<name>A0AAD1DUQ8_CHRID</name>
<protein>
    <submittedName>
        <fullName evidence="2">ATP-binding protein</fullName>
    </submittedName>
</protein>
<accession>A0AAD1DUQ8</accession>
<dbReference type="PANTHER" id="PTHR30595:SF6">
    <property type="entry name" value="SCHLAFEN ALBA-2 DOMAIN-CONTAINING PROTEIN"/>
    <property type="match status" value="1"/>
</dbReference>
<gene>
    <name evidence="2" type="ORF">EG352_07490</name>
</gene>
<dbReference type="Proteomes" id="UP000269015">
    <property type="component" value="Chromosome"/>
</dbReference>
<dbReference type="AlphaFoldDB" id="A0AAD1DUQ8"/>
<reference evidence="2 3" key="1">
    <citation type="submission" date="2018-11" db="EMBL/GenBank/DDBJ databases">
        <title>Proposal to divide the Flavobacteriaceae and reorganize its genera based on Amino Acid Identity values calculated from whole genome sequences.</title>
        <authorList>
            <person name="Nicholson A.C."/>
            <person name="Gulvik C.A."/>
            <person name="Whitney A.M."/>
            <person name="Humrighouse B.W."/>
            <person name="Bell M."/>
            <person name="Holmes B."/>
            <person name="Steigerwalt A.G."/>
            <person name="Villarma A."/>
            <person name="Sheth M."/>
            <person name="Batra D."/>
            <person name="Pryor J."/>
            <person name="Bernardet J.-F."/>
            <person name="Hugo C."/>
            <person name="Kampfer P."/>
            <person name="Newman J."/>
            <person name="McQuiston J.R."/>
        </authorList>
    </citation>
    <scope>NUCLEOTIDE SEQUENCE [LARGE SCALE GENOMIC DNA]</scope>
    <source>
        <strain evidence="2 3">H5559</strain>
    </source>
</reference>
<organism evidence="2 3">
    <name type="scientific">Chryseobacterium indologenes</name>
    <name type="common">Flavobacterium indologenes</name>
    <dbReference type="NCBI Taxonomy" id="253"/>
    <lineage>
        <taxon>Bacteria</taxon>
        <taxon>Pseudomonadati</taxon>
        <taxon>Bacteroidota</taxon>
        <taxon>Flavobacteriia</taxon>
        <taxon>Flavobacteriales</taxon>
        <taxon>Weeksellaceae</taxon>
        <taxon>Chryseobacterium group</taxon>
        <taxon>Chryseobacterium</taxon>
    </lineage>
</organism>